<dbReference type="eggNOG" id="KOG0274">
    <property type="taxonomic scope" value="Eukaryota"/>
</dbReference>
<dbReference type="EnsemblMetazoa" id="XM_019994831.1">
    <property type="protein sequence ID" value="XP_019850390.1"/>
    <property type="gene ID" value="LOC100634643"/>
</dbReference>
<dbReference type="PROSITE" id="PS50145">
    <property type="entry name" value="ZF_TRAF"/>
    <property type="match status" value="1"/>
</dbReference>
<sequence>MYTTTREQQQRMKIEKGTQHQRTYSFTNTMNPILSGSSPISSRPIRSSSFNNEEWPPLGPPPSYNASKGRHSVASDILIVPGIDSRDSCSTPTNYSGSLLRQGSMPSSRGLISPMTNQSNPEEDFKEIIVLAESDKHERLLCPLCGGVFRDPYIATCGHTFCSPCLRSGREEVCPIDNIVLSMVVKNLAVAEQVGELHIHCRFGCKQSQEKPWQYEPDPLGCPMILKLANRDEHEKECDYAPVKCPNSSLCPPILKRDLNDHLRSCRHVRCPHHRFNCPFEGTKEEMAHHLEICKFEGLKGYLARTEDSISQLQAEIKQKDDEISFLRSMLAGLSDKIDHLEKGAVGKIEQLDERQVKLSKDVSDARNAVDFVMNELQHVQVQLGVAGTMDLQHIFKCKGTFVGHSGPVWALCVINDLLFSGSSDNTIKVWDAAIGFKCIKTLTGHDGIVLALRQFGDNYMYSGSADQSIKKWDIEKFQVISTIAAHENPVCTLTTSNDRLFSGSLKSIKVWDTANNTMIKELPAQNHWVRSLVVSDVYLYSGSYQAVKIWDLMSLECIRVLECLGGSVYSLLVTANYVACGTYENKINVWNIETLESVGQLTGHFGIVYALHAIETPGQTKLFSAAYDKTLRVWNMEHLTCSQTLIRHESSVTCLAMARGRLFSGSVDSTIKVWQ</sequence>
<dbReference type="KEGG" id="aqu:100634643"/>
<dbReference type="InterPro" id="IPR001293">
    <property type="entry name" value="Znf_TRAF"/>
</dbReference>
<keyword evidence="13" id="KW-1185">Reference proteome</keyword>
<dbReference type="InterPro" id="IPR001680">
    <property type="entry name" value="WD40_rpt"/>
</dbReference>
<feature type="coiled-coil region" evidence="8">
    <location>
        <begin position="303"/>
        <end position="369"/>
    </location>
</feature>
<dbReference type="Pfam" id="PF02176">
    <property type="entry name" value="zf-TRAF"/>
    <property type="match status" value="1"/>
</dbReference>
<evidence type="ECO:0000256" key="2">
    <source>
        <dbReference type="ARBA" id="ARBA00022723"/>
    </source>
</evidence>
<dbReference type="AlphaFoldDB" id="A0A1X7V6W6"/>
<dbReference type="PROSITE" id="PS50082">
    <property type="entry name" value="WD_REPEATS_2"/>
    <property type="match status" value="4"/>
</dbReference>
<dbReference type="SUPFAM" id="SSF49599">
    <property type="entry name" value="TRAF domain-like"/>
    <property type="match status" value="1"/>
</dbReference>
<dbReference type="Proteomes" id="UP000007879">
    <property type="component" value="Unassembled WGS sequence"/>
</dbReference>
<dbReference type="OrthoDB" id="674604at2759"/>
<feature type="repeat" description="WD" evidence="7">
    <location>
        <begin position="646"/>
        <end position="676"/>
    </location>
</feature>
<keyword evidence="3" id="KW-0677">Repeat</keyword>
<dbReference type="SUPFAM" id="SSF50978">
    <property type="entry name" value="WD40 repeat-like"/>
    <property type="match status" value="1"/>
</dbReference>
<dbReference type="PANTHER" id="PTHR19848:SF6">
    <property type="entry name" value="E3 UBIQUITIN-PROTEIN LIGASE TRAF7"/>
    <property type="match status" value="1"/>
</dbReference>
<feature type="compositionally biased region" description="Basic and acidic residues" evidence="9">
    <location>
        <begin position="8"/>
        <end position="18"/>
    </location>
</feature>
<dbReference type="Pfam" id="PF00097">
    <property type="entry name" value="zf-C3HC4"/>
    <property type="match status" value="1"/>
</dbReference>
<feature type="domain" description="TRAF-type" evidence="11">
    <location>
        <begin position="234"/>
        <end position="297"/>
    </location>
</feature>
<dbReference type="GO" id="GO:0007219">
    <property type="term" value="P:Notch signaling pathway"/>
    <property type="evidence" value="ECO:0007669"/>
    <property type="project" value="TreeGrafter"/>
</dbReference>
<feature type="zinc finger region" description="TRAF-type" evidence="6">
    <location>
        <begin position="234"/>
        <end position="297"/>
    </location>
</feature>
<feature type="compositionally biased region" description="Polar residues" evidence="9">
    <location>
        <begin position="20"/>
        <end position="36"/>
    </location>
</feature>
<evidence type="ECO:0000256" key="1">
    <source>
        <dbReference type="ARBA" id="ARBA00022574"/>
    </source>
</evidence>
<dbReference type="SUPFAM" id="SSF57850">
    <property type="entry name" value="RING/U-box"/>
    <property type="match status" value="1"/>
</dbReference>
<evidence type="ECO:0000256" key="7">
    <source>
        <dbReference type="PROSITE-ProRule" id="PRU00221"/>
    </source>
</evidence>
<dbReference type="InterPro" id="IPR017907">
    <property type="entry name" value="Znf_RING_CS"/>
</dbReference>
<dbReference type="GO" id="GO:0008270">
    <property type="term" value="F:zinc ion binding"/>
    <property type="evidence" value="ECO:0007669"/>
    <property type="project" value="UniProtKB-KW"/>
</dbReference>
<gene>
    <name evidence="12" type="primary">100634643</name>
</gene>
<dbReference type="FunCoup" id="A0A1X7V6W6">
    <property type="interactions" value="126"/>
</dbReference>
<keyword evidence="2 6" id="KW-0479">Metal-binding</keyword>
<evidence type="ECO:0000256" key="9">
    <source>
        <dbReference type="SAM" id="MobiDB-lite"/>
    </source>
</evidence>
<proteinExistence type="predicted"/>
<feature type="repeat" description="WD" evidence="7">
    <location>
        <begin position="443"/>
        <end position="483"/>
    </location>
</feature>
<evidence type="ECO:0008006" key="14">
    <source>
        <dbReference type="Google" id="ProtNLM"/>
    </source>
</evidence>
<dbReference type="eggNOG" id="KOG0297">
    <property type="taxonomic scope" value="Eukaryota"/>
</dbReference>
<dbReference type="InterPro" id="IPR015943">
    <property type="entry name" value="WD40/YVTN_repeat-like_dom_sf"/>
</dbReference>
<dbReference type="PRINTS" id="PR00320">
    <property type="entry name" value="GPROTEINBRPT"/>
</dbReference>
<dbReference type="EnsemblMetazoa" id="Aqu2.1.36025_001">
    <property type="protein sequence ID" value="Aqu2.1.36025_001"/>
    <property type="gene ID" value="Aqu2.1.36025"/>
</dbReference>
<dbReference type="InParanoid" id="A0A1X7V6W6"/>
<feature type="region of interest" description="Disordered" evidence="9">
    <location>
        <begin position="1"/>
        <end position="69"/>
    </location>
</feature>
<dbReference type="GO" id="GO:0005730">
    <property type="term" value="C:nucleolus"/>
    <property type="evidence" value="ECO:0007669"/>
    <property type="project" value="TreeGrafter"/>
</dbReference>
<dbReference type="Gene3D" id="3.30.40.10">
    <property type="entry name" value="Zinc/RING finger domain, C3HC4 (zinc finger)"/>
    <property type="match status" value="2"/>
</dbReference>
<evidence type="ECO:0000313" key="12">
    <source>
        <dbReference type="EnsemblMetazoa" id="Aqu2.1.36025_001"/>
    </source>
</evidence>
<evidence type="ECO:0000259" key="10">
    <source>
        <dbReference type="PROSITE" id="PS50089"/>
    </source>
</evidence>
<dbReference type="InterPro" id="IPR019775">
    <property type="entry name" value="WD40_repeat_CS"/>
</dbReference>
<reference evidence="13" key="1">
    <citation type="journal article" date="2010" name="Nature">
        <title>The Amphimedon queenslandica genome and the evolution of animal complexity.</title>
        <authorList>
            <person name="Srivastava M."/>
            <person name="Simakov O."/>
            <person name="Chapman J."/>
            <person name="Fahey B."/>
            <person name="Gauthier M.E."/>
            <person name="Mitros T."/>
            <person name="Richards G.S."/>
            <person name="Conaco C."/>
            <person name="Dacre M."/>
            <person name="Hellsten U."/>
            <person name="Larroux C."/>
            <person name="Putnam N.H."/>
            <person name="Stanke M."/>
            <person name="Adamska M."/>
            <person name="Darling A."/>
            <person name="Degnan S.M."/>
            <person name="Oakley T.H."/>
            <person name="Plachetzki D.C."/>
            <person name="Zhai Y."/>
            <person name="Adamski M."/>
            <person name="Calcino A."/>
            <person name="Cummins S.F."/>
            <person name="Goodstein D.M."/>
            <person name="Harris C."/>
            <person name="Jackson D.J."/>
            <person name="Leys S.P."/>
            <person name="Shu S."/>
            <person name="Woodcroft B.J."/>
            <person name="Vervoort M."/>
            <person name="Kosik K.S."/>
            <person name="Manning G."/>
            <person name="Degnan B.M."/>
            <person name="Rokhsar D.S."/>
        </authorList>
    </citation>
    <scope>NUCLEOTIDE SEQUENCE [LARGE SCALE GENOMIC DNA]</scope>
</reference>
<keyword evidence="1 7" id="KW-0853">WD repeat</keyword>
<dbReference type="SMART" id="SM00320">
    <property type="entry name" value="WD40"/>
    <property type="match status" value="7"/>
</dbReference>
<keyword evidence="4 6" id="KW-0863">Zinc-finger</keyword>
<dbReference type="PROSITE" id="PS00518">
    <property type="entry name" value="ZF_RING_1"/>
    <property type="match status" value="1"/>
</dbReference>
<evidence type="ECO:0000256" key="6">
    <source>
        <dbReference type="PROSITE-ProRule" id="PRU00207"/>
    </source>
</evidence>
<dbReference type="Gene3D" id="2.130.10.10">
    <property type="entry name" value="YVTN repeat-like/Quinoprotein amine dehydrogenase"/>
    <property type="match status" value="2"/>
</dbReference>
<evidence type="ECO:0000256" key="3">
    <source>
        <dbReference type="ARBA" id="ARBA00022737"/>
    </source>
</evidence>
<dbReference type="PROSITE" id="PS00678">
    <property type="entry name" value="WD_REPEATS_1"/>
    <property type="match status" value="1"/>
</dbReference>
<feature type="repeat" description="WD" evidence="7">
    <location>
        <begin position="602"/>
        <end position="645"/>
    </location>
</feature>
<keyword evidence="5 6" id="KW-0862">Zinc</keyword>
<keyword evidence="8" id="KW-0175">Coiled coil</keyword>
<dbReference type="InterPro" id="IPR036322">
    <property type="entry name" value="WD40_repeat_dom_sf"/>
</dbReference>
<dbReference type="PANTHER" id="PTHR19848">
    <property type="entry name" value="WD40 REPEAT PROTEIN"/>
    <property type="match status" value="1"/>
</dbReference>
<feature type="repeat" description="WD" evidence="7">
    <location>
        <begin position="402"/>
        <end position="432"/>
    </location>
</feature>
<evidence type="ECO:0000256" key="8">
    <source>
        <dbReference type="SAM" id="Coils"/>
    </source>
</evidence>
<dbReference type="SMART" id="SM00184">
    <property type="entry name" value="RING"/>
    <property type="match status" value="1"/>
</dbReference>
<evidence type="ECO:0000259" key="11">
    <source>
        <dbReference type="PROSITE" id="PS50145"/>
    </source>
</evidence>
<evidence type="ECO:0000256" key="5">
    <source>
        <dbReference type="ARBA" id="ARBA00022833"/>
    </source>
</evidence>
<dbReference type="InterPro" id="IPR001841">
    <property type="entry name" value="Znf_RING"/>
</dbReference>
<accession>A0A1X7V6W6</accession>
<feature type="domain" description="RING-type" evidence="10">
    <location>
        <begin position="142"/>
        <end position="178"/>
    </location>
</feature>
<dbReference type="InterPro" id="IPR020472">
    <property type="entry name" value="WD40_PAC1"/>
</dbReference>
<feature type="compositionally biased region" description="Low complexity" evidence="9">
    <location>
        <begin position="37"/>
        <end position="49"/>
    </location>
</feature>
<evidence type="ECO:0000256" key="4">
    <source>
        <dbReference type="ARBA" id="ARBA00022771"/>
    </source>
</evidence>
<organism evidence="12">
    <name type="scientific">Amphimedon queenslandica</name>
    <name type="common">Sponge</name>
    <dbReference type="NCBI Taxonomy" id="400682"/>
    <lineage>
        <taxon>Eukaryota</taxon>
        <taxon>Metazoa</taxon>
        <taxon>Porifera</taxon>
        <taxon>Demospongiae</taxon>
        <taxon>Heteroscleromorpha</taxon>
        <taxon>Haplosclerida</taxon>
        <taxon>Niphatidae</taxon>
        <taxon>Amphimedon</taxon>
    </lineage>
</organism>
<name>A0A1X7V6W6_AMPQE</name>
<dbReference type="PROSITE" id="PS50089">
    <property type="entry name" value="ZF_RING_2"/>
    <property type="match status" value="1"/>
</dbReference>
<dbReference type="STRING" id="400682.A0A1X7V6W6"/>
<dbReference type="GO" id="GO:0000027">
    <property type="term" value="P:ribosomal large subunit assembly"/>
    <property type="evidence" value="ECO:0007669"/>
    <property type="project" value="TreeGrafter"/>
</dbReference>
<dbReference type="PROSITE" id="PS50294">
    <property type="entry name" value="WD_REPEATS_REGION"/>
    <property type="match status" value="2"/>
</dbReference>
<dbReference type="Pfam" id="PF00400">
    <property type="entry name" value="WD40"/>
    <property type="match status" value="5"/>
</dbReference>
<reference evidence="12" key="2">
    <citation type="submission" date="2017-05" db="UniProtKB">
        <authorList>
            <consortium name="EnsemblMetazoa"/>
        </authorList>
    </citation>
    <scope>IDENTIFICATION</scope>
</reference>
<dbReference type="CDD" id="cd00200">
    <property type="entry name" value="WD40"/>
    <property type="match status" value="1"/>
</dbReference>
<dbReference type="InterPro" id="IPR013083">
    <property type="entry name" value="Znf_RING/FYVE/PHD"/>
</dbReference>
<protein>
    <recommendedName>
        <fullName evidence="14">E3 ubiquitin-protein ligase TRAF7</fullName>
    </recommendedName>
</protein>
<evidence type="ECO:0000313" key="13">
    <source>
        <dbReference type="Proteomes" id="UP000007879"/>
    </source>
</evidence>
<dbReference type="InterPro" id="IPR018957">
    <property type="entry name" value="Znf_C3HC4_RING-type"/>
</dbReference>